<feature type="domain" description="C2H2-type" evidence="9">
    <location>
        <begin position="355"/>
        <end position="379"/>
    </location>
</feature>
<dbReference type="RefSeq" id="XP_027692508.1">
    <property type="nucleotide sequence ID" value="XM_027836707.1"/>
</dbReference>
<dbReference type="PANTHER" id="PTHR23235:SF77">
    <property type="entry name" value="KRUEPPEL-LIKE FACTOR 7"/>
    <property type="match status" value="1"/>
</dbReference>
<dbReference type="GeneID" id="114023935"/>
<dbReference type="InterPro" id="IPR036236">
    <property type="entry name" value="Znf_C2H2_sf"/>
</dbReference>
<evidence type="ECO:0000259" key="9">
    <source>
        <dbReference type="PROSITE" id="PS50157"/>
    </source>
</evidence>
<name>A0A4X2KZ17_VOMUR</name>
<evidence type="ECO:0000313" key="11">
    <source>
        <dbReference type="Proteomes" id="UP000314987"/>
    </source>
</evidence>
<feature type="domain" description="C2H2-type" evidence="9">
    <location>
        <begin position="325"/>
        <end position="354"/>
    </location>
</feature>
<dbReference type="RefSeq" id="XP_027692505.1">
    <property type="nucleotide sequence ID" value="XM_027836704.1"/>
</dbReference>
<dbReference type="AlphaFoldDB" id="A0A4X2KZ17"/>
<dbReference type="InterPro" id="IPR013087">
    <property type="entry name" value="Znf_C2H2_type"/>
</dbReference>
<dbReference type="GO" id="GO:0008270">
    <property type="term" value="F:zinc ion binding"/>
    <property type="evidence" value="ECO:0007669"/>
    <property type="project" value="UniProtKB-KW"/>
</dbReference>
<evidence type="ECO:0000313" key="10">
    <source>
        <dbReference type="Ensembl" id="ENSVURP00010016933.1"/>
    </source>
</evidence>
<evidence type="ECO:0000256" key="3">
    <source>
        <dbReference type="ARBA" id="ARBA00022737"/>
    </source>
</evidence>
<dbReference type="SUPFAM" id="SSF57667">
    <property type="entry name" value="beta-beta-alpha zinc fingers"/>
    <property type="match status" value="2"/>
</dbReference>
<evidence type="ECO:0000256" key="1">
    <source>
        <dbReference type="ARBA" id="ARBA00004123"/>
    </source>
</evidence>
<keyword evidence="3" id="KW-0677">Repeat</keyword>
<keyword evidence="11" id="KW-1185">Reference proteome</keyword>
<dbReference type="PROSITE" id="PS00028">
    <property type="entry name" value="ZINC_FINGER_C2H2_1"/>
    <property type="match status" value="3"/>
</dbReference>
<proteinExistence type="predicted"/>
<evidence type="ECO:0000256" key="8">
    <source>
        <dbReference type="SAM" id="MobiDB-lite"/>
    </source>
</evidence>
<protein>
    <recommendedName>
        <fullName evidence="9">C2H2-type domain-containing protein</fullName>
    </recommendedName>
</protein>
<dbReference type="STRING" id="29139.ENSVURP00010016933"/>
<dbReference type="Gene3D" id="3.30.160.60">
    <property type="entry name" value="Classic Zinc Finger"/>
    <property type="match status" value="3"/>
</dbReference>
<dbReference type="RefSeq" id="XP_027692507.1">
    <property type="nucleotide sequence ID" value="XM_027836706.1"/>
</dbReference>
<organism evidence="10 11">
    <name type="scientific">Vombatus ursinus</name>
    <name type="common">Common wombat</name>
    <dbReference type="NCBI Taxonomy" id="29139"/>
    <lineage>
        <taxon>Eukaryota</taxon>
        <taxon>Metazoa</taxon>
        <taxon>Chordata</taxon>
        <taxon>Craniata</taxon>
        <taxon>Vertebrata</taxon>
        <taxon>Euteleostomi</taxon>
        <taxon>Mammalia</taxon>
        <taxon>Metatheria</taxon>
        <taxon>Diprotodontia</taxon>
        <taxon>Vombatidae</taxon>
        <taxon>Vombatus</taxon>
    </lineage>
</organism>
<reference evidence="10" key="3">
    <citation type="submission" date="2025-09" db="UniProtKB">
        <authorList>
            <consortium name="Ensembl"/>
        </authorList>
    </citation>
    <scope>IDENTIFICATION</scope>
</reference>
<evidence type="ECO:0000256" key="6">
    <source>
        <dbReference type="ARBA" id="ARBA00023242"/>
    </source>
</evidence>
<evidence type="ECO:0000256" key="4">
    <source>
        <dbReference type="ARBA" id="ARBA00022771"/>
    </source>
</evidence>
<gene>
    <name evidence="10" type="primary">LOC114023935</name>
</gene>
<evidence type="ECO:0000256" key="7">
    <source>
        <dbReference type="PROSITE-ProRule" id="PRU00042"/>
    </source>
</evidence>
<feature type="region of interest" description="Disordered" evidence="8">
    <location>
        <begin position="225"/>
        <end position="249"/>
    </location>
</feature>
<dbReference type="GO" id="GO:0005634">
    <property type="term" value="C:nucleus"/>
    <property type="evidence" value="ECO:0007669"/>
    <property type="project" value="UniProtKB-SubCell"/>
</dbReference>
<dbReference type="FunFam" id="3.30.160.60:FF:000018">
    <property type="entry name" value="Krueppel-like factor 15"/>
    <property type="match status" value="1"/>
</dbReference>
<accession>A0A4X2KZ17</accession>
<keyword evidence="6" id="KW-0539">Nucleus</keyword>
<dbReference type="RefSeq" id="XP_027692504.1">
    <property type="nucleotide sequence ID" value="XM_027836703.1"/>
</dbReference>
<dbReference type="FunFam" id="3.30.160.60:FF:000100">
    <property type="entry name" value="Zinc finger 45-like"/>
    <property type="match status" value="1"/>
</dbReference>
<dbReference type="GeneTree" id="ENSGT00940000164016"/>
<dbReference type="Proteomes" id="UP000314987">
    <property type="component" value="Unassembled WGS sequence"/>
</dbReference>
<keyword evidence="5" id="KW-0862">Zinc</keyword>
<dbReference type="GO" id="GO:0000978">
    <property type="term" value="F:RNA polymerase II cis-regulatory region sequence-specific DNA binding"/>
    <property type="evidence" value="ECO:0007669"/>
    <property type="project" value="TreeGrafter"/>
</dbReference>
<dbReference type="PANTHER" id="PTHR23235">
    <property type="entry name" value="KRUEPPEL-LIKE TRANSCRIPTION FACTOR"/>
    <property type="match status" value="1"/>
</dbReference>
<dbReference type="OMA" id="CDFPGCA"/>
<dbReference type="PROSITE" id="PS50157">
    <property type="entry name" value="ZINC_FINGER_C2H2_2"/>
    <property type="match status" value="3"/>
</dbReference>
<keyword evidence="4 7" id="KW-0863">Zinc-finger</keyword>
<feature type="domain" description="C2H2-type" evidence="9">
    <location>
        <begin position="295"/>
        <end position="324"/>
    </location>
</feature>
<dbReference type="GO" id="GO:0000981">
    <property type="term" value="F:DNA-binding transcription factor activity, RNA polymerase II-specific"/>
    <property type="evidence" value="ECO:0007669"/>
    <property type="project" value="TreeGrafter"/>
</dbReference>
<sequence>MAQAPGASPTHWEDSKGAGRSSPAQASLEPATVEENYHLESAFVEDEFLAMDKSSPTPYSININMILPDSTIYGAPEALAVFPPIKSEPSTSVAQACPTVVPSPPTLPDFTSIFSVPQPTAMSNIFIKQEPPGEMPVAAGLQAAQLCQMPLAGAGVDIDVSMAMPSLSNATAFSGLNGVSLAAGNSLTGILQQSSRLEGEEKSFPSVLKEQGNFSLAREFYPVPSVSLPPSPPSSKPGSPEDQPPPSLETAFGLKLLQPSQIATFPVPQGQLILQAARFSPNPRSNPELDKKRVHRCDYPGCIKVYTKSSHLKAHQRTHTGEKPYKCSWDGCDWHFARSDELTRHYRKHTGVKPFRCTTCERCFSRSDHLSLHVKRHQN</sequence>
<comment type="subcellular location">
    <subcellularLocation>
        <location evidence="1">Nucleus</location>
    </subcellularLocation>
</comment>
<feature type="region of interest" description="Disordered" evidence="8">
    <location>
        <begin position="1"/>
        <end position="32"/>
    </location>
</feature>
<dbReference type="OrthoDB" id="4748970at2759"/>
<reference evidence="11" key="1">
    <citation type="submission" date="2018-12" db="EMBL/GenBank/DDBJ databases">
        <authorList>
            <person name="Yazar S."/>
        </authorList>
    </citation>
    <scope>NUCLEOTIDE SEQUENCE [LARGE SCALE GENOMIC DNA]</scope>
</reference>
<dbReference type="FunFam" id="3.30.160.60:FF:000021">
    <property type="entry name" value="Basic krueppel-like factor 3"/>
    <property type="match status" value="1"/>
</dbReference>
<evidence type="ECO:0000256" key="2">
    <source>
        <dbReference type="ARBA" id="ARBA00022723"/>
    </source>
</evidence>
<reference evidence="10" key="2">
    <citation type="submission" date="2025-08" db="UniProtKB">
        <authorList>
            <consortium name="Ensembl"/>
        </authorList>
    </citation>
    <scope>IDENTIFICATION</scope>
</reference>
<dbReference type="Ensembl" id="ENSVURT00010019248.1">
    <property type="protein sequence ID" value="ENSVURP00010016933.1"/>
    <property type="gene ID" value="ENSVURG00010012966.1"/>
</dbReference>
<evidence type="ECO:0000256" key="5">
    <source>
        <dbReference type="ARBA" id="ARBA00022833"/>
    </source>
</evidence>
<dbReference type="SMART" id="SM00355">
    <property type="entry name" value="ZnF_C2H2"/>
    <property type="match status" value="3"/>
</dbReference>
<keyword evidence="2" id="KW-0479">Metal-binding</keyword>
<dbReference type="Pfam" id="PF00096">
    <property type="entry name" value="zf-C2H2"/>
    <property type="match status" value="3"/>
</dbReference>